<sequence length="3104" mass="314052">MNVGSSVCEGGTLSPTATILNCQPGTLTYAWAITGGTPVNSSGANPGSITFSPAGAATVSVSVTNACGTTSAQSSVTVKPTPVVTLPANQRFCPDVATGNLNLTSSLSGTTFSWTNTNNSIGLPVSGTVSPINFTTVNSTANTISGTVTVTPTKDGCVGAPQSFVIKVDTKPTAPTVSSPVTYCQNATPSALSATATASHHLIWYTASSGGTGSATAPTPLTGTATTTSYWVSQVNDTTSCEGPRAQIDVNVKPTPAITATPHNPTSCGGNSGSIVISGLANGSYTVSYVRNGSAVSLPAQNASGGSITITGLNAGTYDQIEVTLNSCPSNVVGPFTLSDPSAPAAPNATVNGPICAGANLQLNANTVANATYSWSGPNGFNSTLQNPGITGATIAATGTYSVTVSVAGCASPAGTVNATVNIKPATPTVSAPDVCSGNTLTLTATSGTPGVTYSWTGPGGFTAGGDIATIANAPTTASGTYTVTTTLGSCSSSAQVTPAVKPTPVISAIGNNPTSCGGSNGSIVINGLSAGTYSISYKRNGTSVLLNSVVIGGSSYTIANLNAATYSEIKVTLNGCASNETGPFTLSDPSAPAAPTATAPAAICSGTNLQLNAGTVANATYSWSGPNSFSSTLQNPQVSGASTAASGTYSVTVTVAGCASPAGTVQVTVNPTPVTPTVSAPAVCSGNTLTLTASSSNAVTWSWTGPNSFAANTAIATVPNAATGASGDYTVTATLGTCSSSAVVTATVKPTPAISAVPLDPTTCTGTDGSIVLSGLSTGTYSISYVRNSTLVALASVNVTGTTYTISGLNAGNYDHIKVTLNGCPSNEVGPFTLSDPSAPAAPNATTGGPVCAGNNLQLNASTVANATYTWSGPNAFSNTAQNPLITGATTAATGTYSVTVTVAGCVSAPATVDAVVNPTPAQPTITTNAPVCSGNTLTLSAATTTSGTMAWSWTGPNSYSSGTQNLNFNNATVANSGTYTVTATLGSCPSAPRSLDVTVKPTPVISATLFSNPTNCNSSTGTITLKGLAPNTTYQVSYTRNSGTPSVVPLTSSATGDVVISGLSAGTYDAITVSLDGCPSAPVGPFQLVDPTPPATPVVTNDGPLCSGGSIHLTATSDAGATYSWSGPATYSNNSQNPTINNIAMSAAGNYSVTATVNGCTSATATTTIVVNQTPATPTVSSPSVCSGNTLALSASSATAAVTYAWSGPASFSSALQNPTIDNATAANAGTYTVLVTLGTCTSTGTTDAVVKPTPVISATSANPVNCNTATGSISLSGLTAPGTYTVTYTENASPRTLTNQTPTAAGLLVIQNLASGVYDHIKVSVNGCPSNELGPFSLVDPTPPAVPTAGNSGPVCSGNNLTLNASSATPGVTYSWTGPGSYANNSQNPTINSAGLNDAGTYSVTATLNGCTSAAGSTTVVVNPTPATPVLTIPATCSGSTLSLSATSTTAGVTYSWSGPAGFSSNLQNTTIDNAAAIHSGTYTATATLGPCSANGIGTAIVKPTPAITGTFTNPTDCNSSTGTITLSGLIPGTYTLNYRAAGNPVSVPNLTPAANGTLVIGSLPAGVYDHISVTLDGCPSNEVGPFDLKDPNPPATPVVTNSGPVCSGTDLTLSATTSTAGAVTWSWTGPNGFSNNQQNPLLAAAPMAAAGTYVVTATLNGCTSAAGSSTVQVNLTPQVPTVSIPDACSGNTLSLSASSSTPGVTYTWTGPAGFASALQNPTIGTATAANAGVYTVTVTLGSCTSNATANAVVKPTPAIAGTFSNPTNCNTSTGSISISGLSAGTYTVEYTFNGAPQALSNQTPNASGTITIPALPAGLYQGIRVVLNGCPSNEVGPFDLKDPNPPAAPVVGSNGPLCVGSTLDLTASPLAGGAYNWSGPNGFASTLQNPSISNSTVLNSGTYSVTVTLNNCVSQPASVTVVVNALAAAPAVVSPVEYCQDVAAPSLTAVTSPGATLNWYNTPTGGSALPSAPVPVTATPGTTSWYVSQTSPAGCEGARAEIQVVVRPDADAQFTFAKDTACWPFLLPIRNTSAAVQNGSYNWYANGISFATTTSTSFPGYTLSNPSDEVLIKLVAISAFGCKPDSIEHTFRTLPKPDAQFTASTTTGCGPLAVTFTNTTPLVDTFRYSWNFGNGQVSSSVQPGTIVFASAPTTNDTVYHVLLKAFNECDTTSFGVDITVSSKPKAIFTPDHSTGCSPMRVVFTNTSLGIGNSYEWIWDDGTPNTLSPDRSPVTHIFNTAVQDTFHVKLVASNQCGTDTTSFDIIAAPNPIRLLMAVNGPQQAGCAPHAVQFVNNTVGATGFQWNFGDGNTLSTTGAGTVTHTFLTSGTYNVQLTAFNGCTDTTMTLAINVFPKPTASFTADRFSACLGDSIHFTNNSSGATSYLWQFGDGNTSTLTAPAHAYTAPNTYNVKLIAYRLNAPGNVCSDSITVPVLVVASLPGGITLSDSVSSCVPFTVTFTNPNLPAAVTTWNFGDGNSGTGSPVNHTYTQAGTYLATLTSIAPGGCTYLAERRVRINAPAGTFSYPSGYICGGRSVRFDAIVSGTDTLLWNFGDGHTQATLQPFAFYTYPNPGLYVPSVTLASRAGCHLLLPGIDTIKVDRIVAGYTATQNRICGSTDVTFRDTSNVFFGIDRIVWDLGDGTGATGALVQHRYSSSGAYNIRQIVFSNSGCSDTVLRVLNVTVHSIPTASITAPPLACANTTTNLLANVQSVDPVSIYEWSVNGVVQSSANLFAPNFTSPGTYQIRLVVGTVNGCFDTATLSLTVRPTPVVTASPSQDLCLGTSTQLNATGNGVVQWSWAPIQGLSCTTCPNPLATPNATTPYIVTGTNSFGCPGYDTVVITIHGPVHMTVSDNDSICVGQSVQLLASGAATYVWRPDQYLDNDSIPNPVATPPVTTLYQVVGYDGWNCYTDTASVLVAVGEYPTVNLGPDLVLATGTQRPLLSMVTNGPIRNWSWAPAADLSCSNCPLPTATVRNDVTYTVRVTTFYGCSATDTLVIKAFCKDAQVFLPNAFSPDGDGVNDVFLVQGSGILRVKTFRIFNRWGELVFEKNEVPPNDPRFGWDGRVIGRPPVPDVYVYTVEVLCENGIPYTYKGNVTILK</sequence>
<keyword evidence="3" id="KW-0677">Repeat</keyword>
<dbReference type="PROSITE" id="PS50093">
    <property type="entry name" value="PKD"/>
    <property type="match status" value="7"/>
</dbReference>
<evidence type="ECO:0000256" key="2">
    <source>
        <dbReference type="ARBA" id="ARBA00022692"/>
    </source>
</evidence>
<dbReference type="GO" id="GO:0006816">
    <property type="term" value="P:calcium ion transport"/>
    <property type="evidence" value="ECO:0007669"/>
    <property type="project" value="TreeGrafter"/>
</dbReference>
<evidence type="ECO:0000256" key="1">
    <source>
        <dbReference type="ARBA" id="ARBA00004141"/>
    </source>
</evidence>
<evidence type="ECO:0000313" key="8">
    <source>
        <dbReference type="Proteomes" id="UP000295164"/>
    </source>
</evidence>
<dbReference type="SMART" id="SM00409">
    <property type="entry name" value="IG"/>
    <property type="match status" value="10"/>
</dbReference>
<evidence type="ECO:0000256" key="3">
    <source>
        <dbReference type="ARBA" id="ARBA00022737"/>
    </source>
</evidence>
<dbReference type="SMART" id="SM00089">
    <property type="entry name" value="PKD"/>
    <property type="match status" value="18"/>
</dbReference>
<keyword evidence="2" id="KW-0812">Transmembrane</keyword>
<feature type="domain" description="PKD" evidence="6">
    <location>
        <begin position="2640"/>
        <end position="2674"/>
    </location>
</feature>
<name>A0A4R4E779_9BACT</name>
<dbReference type="Pfam" id="PF00801">
    <property type="entry name" value="PKD"/>
    <property type="match status" value="1"/>
</dbReference>
<dbReference type="GO" id="GO:0005261">
    <property type="term" value="F:monoatomic cation channel activity"/>
    <property type="evidence" value="ECO:0007669"/>
    <property type="project" value="TreeGrafter"/>
</dbReference>
<dbReference type="SUPFAM" id="SSF49299">
    <property type="entry name" value="PKD domain"/>
    <property type="match status" value="10"/>
</dbReference>
<dbReference type="CDD" id="cd00146">
    <property type="entry name" value="PKD"/>
    <property type="match status" value="2"/>
</dbReference>
<dbReference type="InterPro" id="IPR035986">
    <property type="entry name" value="PKD_dom_sf"/>
</dbReference>
<evidence type="ECO:0000256" key="5">
    <source>
        <dbReference type="ARBA" id="ARBA00023136"/>
    </source>
</evidence>
<keyword evidence="4" id="KW-1133">Transmembrane helix</keyword>
<organism evidence="7 8">
    <name type="scientific">Flaviaesturariibacter aridisoli</name>
    <dbReference type="NCBI Taxonomy" id="2545761"/>
    <lineage>
        <taxon>Bacteria</taxon>
        <taxon>Pseudomonadati</taxon>
        <taxon>Bacteroidota</taxon>
        <taxon>Chitinophagia</taxon>
        <taxon>Chitinophagales</taxon>
        <taxon>Chitinophagaceae</taxon>
        <taxon>Flaviaestuariibacter</taxon>
    </lineage>
</organism>
<feature type="domain" description="PKD" evidence="6">
    <location>
        <begin position="2380"/>
        <end position="2419"/>
    </location>
</feature>
<gene>
    <name evidence="7" type="ORF">E0486_01070</name>
</gene>
<dbReference type="EMBL" id="SKFH01000001">
    <property type="protein sequence ID" value="TCZ74927.1"/>
    <property type="molecule type" value="Genomic_DNA"/>
</dbReference>
<evidence type="ECO:0000256" key="4">
    <source>
        <dbReference type="ARBA" id="ARBA00022989"/>
    </source>
</evidence>
<dbReference type="InterPro" id="IPR013783">
    <property type="entry name" value="Ig-like_fold"/>
</dbReference>
<proteinExistence type="predicted"/>
<evidence type="ECO:0000259" key="6">
    <source>
        <dbReference type="PROSITE" id="PS50093"/>
    </source>
</evidence>
<feature type="domain" description="PKD" evidence="6">
    <location>
        <begin position="1870"/>
        <end position="1934"/>
    </location>
</feature>
<keyword evidence="5" id="KW-0472">Membrane</keyword>
<feature type="domain" description="PKD" evidence="6">
    <location>
        <begin position="2306"/>
        <end position="2355"/>
    </location>
</feature>
<dbReference type="OrthoDB" id="7794186at2"/>
<evidence type="ECO:0000313" key="7">
    <source>
        <dbReference type="EMBL" id="TCZ74927.1"/>
    </source>
</evidence>
<dbReference type="PANTHER" id="PTHR46730">
    <property type="entry name" value="POLYCYSTIN-1"/>
    <property type="match status" value="1"/>
</dbReference>
<feature type="domain" description="PKD" evidence="6">
    <location>
        <begin position="24"/>
        <end position="78"/>
    </location>
</feature>
<comment type="subcellular location">
    <subcellularLocation>
        <location evidence="1">Membrane</location>
        <topology evidence="1">Multi-pass membrane protein</topology>
    </subcellularLocation>
</comment>
<dbReference type="InterPro" id="IPR044023">
    <property type="entry name" value="Ig_7"/>
</dbReference>
<dbReference type="Gene3D" id="2.60.40.10">
    <property type="entry name" value="Immunoglobulins"/>
    <property type="match status" value="22"/>
</dbReference>
<dbReference type="GO" id="GO:0005886">
    <property type="term" value="C:plasma membrane"/>
    <property type="evidence" value="ECO:0007669"/>
    <property type="project" value="TreeGrafter"/>
</dbReference>
<dbReference type="InterPro" id="IPR022409">
    <property type="entry name" value="PKD/Chitinase_dom"/>
</dbReference>
<accession>A0A4R4E779</accession>
<dbReference type="PANTHER" id="PTHR46730:SF4">
    <property type="entry name" value="POLYCYSTIC KIDNEY DISEASE PROTEIN 1-LIKE 1"/>
    <property type="match status" value="1"/>
</dbReference>
<reference evidence="7 8" key="1">
    <citation type="submission" date="2019-03" db="EMBL/GenBank/DDBJ databases">
        <authorList>
            <person name="Kim M.K.M."/>
        </authorList>
    </citation>
    <scope>NUCLEOTIDE SEQUENCE [LARGE SCALE GENOMIC DNA]</scope>
    <source>
        <strain evidence="7 8">17J68-15</strain>
    </source>
</reference>
<dbReference type="InterPro" id="IPR036179">
    <property type="entry name" value="Ig-like_dom_sf"/>
</dbReference>
<comment type="caution">
    <text evidence="7">The sequence shown here is derived from an EMBL/GenBank/DDBJ whole genome shotgun (WGS) entry which is preliminary data.</text>
</comment>
<dbReference type="InterPro" id="IPR000601">
    <property type="entry name" value="PKD_dom"/>
</dbReference>
<dbReference type="Pfam" id="PF13585">
    <property type="entry name" value="CHU_C"/>
    <property type="match status" value="1"/>
</dbReference>
<protein>
    <submittedName>
        <fullName evidence="7">PKD domain-containing protein</fullName>
    </submittedName>
</protein>
<dbReference type="SUPFAM" id="SSF48726">
    <property type="entry name" value="Immunoglobulin"/>
    <property type="match status" value="1"/>
</dbReference>
<feature type="domain" description="PKD" evidence="6">
    <location>
        <begin position="2554"/>
        <end position="2590"/>
    </location>
</feature>
<dbReference type="Proteomes" id="UP000295164">
    <property type="component" value="Unassembled WGS sequence"/>
</dbReference>
<dbReference type="Pfam" id="PF18911">
    <property type="entry name" value="PKD_4"/>
    <property type="match status" value="3"/>
</dbReference>
<dbReference type="Pfam" id="PF19081">
    <property type="entry name" value="Ig_7"/>
    <property type="match status" value="2"/>
</dbReference>
<feature type="domain" description="PKD" evidence="6">
    <location>
        <begin position="2469"/>
        <end position="2527"/>
    </location>
</feature>
<keyword evidence="8" id="KW-1185">Reference proteome</keyword>
<dbReference type="InterPro" id="IPR003599">
    <property type="entry name" value="Ig_sub"/>
</dbReference>